<organism evidence="5">
    <name type="scientific">uncultured Pseudonocardia sp</name>
    <dbReference type="NCBI Taxonomy" id="211455"/>
    <lineage>
        <taxon>Bacteria</taxon>
        <taxon>Bacillati</taxon>
        <taxon>Actinomycetota</taxon>
        <taxon>Actinomycetes</taxon>
        <taxon>Pseudonocardiales</taxon>
        <taxon>Pseudonocardiaceae</taxon>
        <taxon>Pseudonocardia</taxon>
        <taxon>environmental samples</taxon>
    </lineage>
</organism>
<accession>A0A6J4QP41</accession>
<dbReference type="InterPro" id="IPR003593">
    <property type="entry name" value="AAA+_ATPase"/>
</dbReference>
<dbReference type="GO" id="GO:0098796">
    <property type="term" value="C:membrane protein complex"/>
    <property type="evidence" value="ECO:0007669"/>
    <property type="project" value="UniProtKB-ARBA"/>
</dbReference>
<keyword evidence="3" id="KW-0067">ATP-binding</keyword>
<gene>
    <name evidence="5" type="ORF">AVDCRST_MAG66-4582</name>
</gene>
<dbReference type="InterPro" id="IPR017871">
    <property type="entry name" value="ABC_transporter-like_CS"/>
</dbReference>
<evidence type="ECO:0000256" key="1">
    <source>
        <dbReference type="ARBA" id="ARBA00022448"/>
    </source>
</evidence>
<name>A0A6J4QP41_9PSEU</name>
<dbReference type="CDD" id="cd03255">
    <property type="entry name" value="ABC_MJ0796_LolCDE_FtsE"/>
    <property type="match status" value="1"/>
</dbReference>
<dbReference type="EMBL" id="CADCUS010000621">
    <property type="protein sequence ID" value="CAA9447725.1"/>
    <property type="molecule type" value="Genomic_DNA"/>
</dbReference>
<proteinExistence type="predicted"/>
<dbReference type="GO" id="GO:0005886">
    <property type="term" value="C:plasma membrane"/>
    <property type="evidence" value="ECO:0007669"/>
    <property type="project" value="TreeGrafter"/>
</dbReference>
<sequence length="228" mass="24616">MIELDAVTKVYRAGEVEVRALDAVDLVVGDGELVAIMGPSGSGKSTMMNVLGCLDVPSSGHYRLDGTDVGTLSENRLADIRNRRIGFVFQSFNLIPRTSAARNVELPLVYAGVRAGDRRRRARTALQQVGLADRAGHLPNELSGGQQQRVAIARALVTEPSLILADEPTGNLDSVSTEEIMRLLVELNAAGRTVVLITHEDEVAAFAQRVVRLHDGRIASDERRTVAP</sequence>
<dbReference type="PROSITE" id="PS50893">
    <property type="entry name" value="ABC_TRANSPORTER_2"/>
    <property type="match status" value="1"/>
</dbReference>
<keyword evidence="2" id="KW-0547">Nucleotide-binding</keyword>
<dbReference type="GO" id="GO:0005524">
    <property type="term" value="F:ATP binding"/>
    <property type="evidence" value="ECO:0007669"/>
    <property type="project" value="UniProtKB-KW"/>
</dbReference>
<dbReference type="GO" id="GO:0022857">
    <property type="term" value="F:transmembrane transporter activity"/>
    <property type="evidence" value="ECO:0007669"/>
    <property type="project" value="TreeGrafter"/>
</dbReference>
<protein>
    <submittedName>
        <fullName evidence="5">ABC-type antimicrobial peptide transport system, ATPase component</fullName>
    </submittedName>
</protein>
<dbReference type="PANTHER" id="PTHR24220">
    <property type="entry name" value="IMPORT ATP-BINDING PROTEIN"/>
    <property type="match status" value="1"/>
</dbReference>
<evidence type="ECO:0000313" key="5">
    <source>
        <dbReference type="EMBL" id="CAA9447725.1"/>
    </source>
</evidence>
<dbReference type="SUPFAM" id="SSF52540">
    <property type="entry name" value="P-loop containing nucleoside triphosphate hydrolases"/>
    <property type="match status" value="1"/>
</dbReference>
<dbReference type="AlphaFoldDB" id="A0A6J4QP41"/>
<reference evidence="5" key="1">
    <citation type="submission" date="2020-02" db="EMBL/GenBank/DDBJ databases">
        <authorList>
            <person name="Meier V. D."/>
        </authorList>
    </citation>
    <scope>NUCLEOTIDE SEQUENCE</scope>
    <source>
        <strain evidence="5">AVDCRST_MAG66</strain>
    </source>
</reference>
<dbReference type="InterPro" id="IPR015854">
    <property type="entry name" value="ABC_transpr_LolD-like"/>
</dbReference>
<feature type="domain" description="ABC transporter" evidence="4">
    <location>
        <begin position="2"/>
        <end position="227"/>
    </location>
</feature>
<dbReference type="PANTHER" id="PTHR24220:SF86">
    <property type="entry name" value="ABC TRANSPORTER ABCH.1"/>
    <property type="match status" value="1"/>
</dbReference>
<dbReference type="InterPro" id="IPR027417">
    <property type="entry name" value="P-loop_NTPase"/>
</dbReference>
<dbReference type="InterPro" id="IPR003439">
    <property type="entry name" value="ABC_transporter-like_ATP-bd"/>
</dbReference>
<dbReference type="FunFam" id="3.40.50.300:FF:000032">
    <property type="entry name" value="Export ABC transporter ATP-binding protein"/>
    <property type="match status" value="1"/>
</dbReference>
<dbReference type="PROSITE" id="PS00211">
    <property type="entry name" value="ABC_TRANSPORTER_1"/>
    <property type="match status" value="1"/>
</dbReference>
<dbReference type="GO" id="GO:0016887">
    <property type="term" value="F:ATP hydrolysis activity"/>
    <property type="evidence" value="ECO:0007669"/>
    <property type="project" value="InterPro"/>
</dbReference>
<evidence type="ECO:0000256" key="3">
    <source>
        <dbReference type="ARBA" id="ARBA00022840"/>
    </source>
</evidence>
<dbReference type="Pfam" id="PF00005">
    <property type="entry name" value="ABC_tran"/>
    <property type="match status" value="1"/>
</dbReference>
<dbReference type="InterPro" id="IPR017911">
    <property type="entry name" value="MacB-like_ATP-bd"/>
</dbReference>
<evidence type="ECO:0000259" key="4">
    <source>
        <dbReference type="PROSITE" id="PS50893"/>
    </source>
</evidence>
<evidence type="ECO:0000256" key="2">
    <source>
        <dbReference type="ARBA" id="ARBA00022741"/>
    </source>
</evidence>
<dbReference type="SMART" id="SM00382">
    <property type="entry name" value="AAA"/>
    <property type="match status" value="1"/>
</dbReference>
<dbReference type="Gene3D" id="3.40.50.300">
    <property type="entry name" value="P-loop containing nucleotide triphosphate hydrolases"/>
    <property type="match status" value="1"/>
</dbReference>
<keyword evidence="1" id="KW-0813">Transport</keyword>